<name>A0A9J2PFZ6_ASCLU</name>
<proteinExistence type="predicted"/>
<evidence type="ECO:0000256" key="2">
    <source>
        <dbReference type="ARBA" id="ARBA00022692"/>
    </source>
</evidence>
<feature type="domain" description="G-protein coupled receptors family 1 profile" evidence="6">
    <location>
        <begin position="95"/>
        <end position="396"/>
    </location>
</feature>
<keyword evidence="3 5" id="KW-1133">Transmembrane helix</keyword>
<dbReference type="PROSITE" id="PS50262">
    <property type="entry name" value="G_PROTEIN_RECEP_F1_2"/>
    <property type="match status" value="1"/>
</dbReference>
<comment type="subcellular location">
    <subcellularLocation>
        <location evidence="1">Membrane</location>
    </subcellularLocation>
</comment>
<dbReference type="PANTHER" id="PTHR24224">
    <property type="entry name" value="CARDIOACCELERATORY PEPTIDE RECEPTOR-RELATED"/>
    <property type="match status" value="1"/>
</dbReference>
<dbReference type="InterPro" id="IPR017452">
    <property type="entry name" value="GPCR_Rhodpsn_7TM"/>
</dbReference>
<dbReference type="Gene3D" id="1.20.1070.10">
    <property type="entry name" value="Rhodopsin 7-helix transmembrane proteins"/>
    <property type="match status" value="1"/>
</dbReference>
<dbReference type="SUPFAM" id="SSF81321">
    <property type="entry name" value="Family A G protein-coupled receptor-like"/>
    <property type="match status" value="1"/>
</dbReference>
<dbReference type="PANTHER" id="PTHR24224:SF37">
    <property type="entry name" value="G-PROTEIN COUPLED RECEPTORS FAMILY 1 PROFILE DOMAIN-CONTAINING PROTEIN"/>
    <property type="match status" value="1"/>
</dbReference>
<sequence>MVSLYGFLLRAWYFFFSSLYFIVPLAGIVLNGYVLFQLTKIARHSSAPITCTVHIKIQKNPPRKQGGAHTTSVHAERKLCKLNTRCAHVNCSASLHVNSCLVFESRHNLLRFETSSGLPLFGMSVGDSICLFAQLTQAMFHFAVKAQPTDHYNTTLLDLFCKADLYLMHSTSAFSVWSWLLLSLLRYTAVFHPLKYRTIWRQPRYALLLIALACAALEVWILAFVSYNSEYRSCSEDPDVSVSSLQATHMMDITFSYVVPACLRIILDGKVLTHCHNPFRHSCEPLLERRQTISVAPGSSYPSESDACRRAALILTSSQVSMRKRDSHYKKKNAIIIRSLVISGFNLLCNLPSHVLRALWTFESGQELMSQEWMKYVEAGSQLLYFSQFTCNAFYLSTTIYETTSFSGRPVITASNNYATTSAQGSSANTVTASELNGYLDHVNDVLRRPYKEVIISYECVAGHIFLSSKLAKRSSFVFSYLRQSEPFPEAHGLMQKSTYFMFNRCLKIDLSCSNLRRVFFMFDGHFLAAAITLWSWTKKMGPKAPTLSASVKIAEHRTTGTITKEVEKGGHWDPKTMSDFDTTIDVRSNDECVSAFFLV</sequence>
<evidence type="ECO:0000259" key="6">
    <source>
        <dbReference type="PROSITE" id="PS50262"/>
    </source>
</evidence>
<evidence type="ECO:0000313" key="7">
    <source>
        <dbReference type="Proteomes" id="UP000036681"/>
    </source>
</evidence>
<dbReference type="GO" id="GO:0016020">
    <property type="term" value="C:membrane"/>
    <property type="evidence" value="ECO:0007669"/>
    <property type="project" value="UniProtKB-SubCell"/>
</dbReference>
<evidence type="ECO:0000256" key="1">
    <source>
        <dbReference type="ARBA" id="ARBA00004370"/>
    </source>
</evidence>
<keyword evidence="2 5" id="KW-0812">Transmembrane</keyword>
<dbReference type="GO" id="GO:0004930">
    <property type="term" value="F:G protein-coupled receptor activity"/>
    <property type="evidence" value="ECO:0007669"/>
    <property type="project" value="InterPro"/>
</dbReference>
<dbReference type="InterPro" id="IPR052665">
    <property type="entry name" value="Neuropeptide-GPCR"/>
</dbReference>
<feature type="transmembrane region" description="Helical" evidence="5">
    <location>
        <begin position="205"/>
        <end position="227"/>
    </location>
</feature>
<protein>
    <submittedName>
        <fullName evidence="8">G-protein coupled receptors family 1 profile domain-containing protein</fullName>
    </submittedName>
</protein>
<accession>A0A9J2PFZ6</accession>
<evidence type="ECO:0000313" key="8">
    <source>
        <dbReference type="WBParaSite" id="ALUE_0000891501-mRNA-1"/>
    </source>
</evidence>
<evidence type="ECO:0000256" key="4">
    <source>
        <dbReference type="ARBA" id="ARBA00023136"/>
    </source>
</evidence>
<reference evidence="8" key="1">
    <citation type="submission" date="2023-03" db="UniProtKB">
        <authorList>
            <consortium name="WormBaseParasite"/>
        </authorList>
    </citation>
    <scope>IDENTIFICATION</scope>
</reference>
<dbReference type="WBParaSite" id="ALUE_0000891501-mRNA-1">
    <property type="protein sequence ID" value="ALUE_0000891501-mRNA-1"/>
    <property type="gene ID" value="ALUE_0000891501"/>
</dbReference>
<feature type="transmembrane region" description="Helical" evidence="5">
    <location>
        <begin position="12"/>
        <end position="36"/>
    </location>
</feature>
<evidence type="ECO:0000256" key="5">
    <source>
        <dbReference type="SAM" id="Phobius"/>
    </source>
</evidence>
<dbReference type="Pfam" id="PF00001">
    <property type="entry name" value="7tm_1"/>
    <property type="match status" value="1"/>
</dbReference>
<dbReference type="AlphaFoldDB" id="A0A9J2PFZ6"/>
<organism evidence="7 8">
    <name type="scientific">Ascaris lumbricoides</name>
    <name type="common">Giant roundworm</name>
    <dbReference type="NCBI Taxonomy" id="6252"/>
    <lineage>
        <taxon>Eukaryota</taxon>
        <taxon>Metazoa</taxon>
        <taxon>Ecdysozoa</taxon>
        <taxon>Nematoda</taxon>
        <taxon>Chromadorea</taxon>
        <taxon>Rhabditida</taxon>
        <taxon>Spirurina</taxon>
        <taxon>Ascaridomorpha</taxon>
        <taxon>Ascaridoidea</taxon>
        <taxon>Ascarididae</taxon>
        <taxon>Ascaris</taxon>
    </lineage>
</organism>
<keyword evidence="4 5" id="KW-0472">Membrane</keyword>
<dbReference type="Proteomes" id="UP000036681">
    <property type="component" value="Unplaced"/>
</dbReference>
<keyword evidence="7" id="KW-1185">Reference proteome</keyword>
<dbReference type="InterPro" id="IPR000276">
    <property type="entry name" value="GPCR_Rhodpsn"/>
</dbReference>
<evidence type="ECO:0000256" key="3">
    <source>
        <dbReference type="ARBA" id="ARBA00022989"/>
    </source>
</evidence>